<organism evidence="5 6">
    <name type="scientific">Oryza meyeriana var. granulata</name>
    <dbReference type="NCBI Taxonomy" id="110450"/>
    <lineage>
        <taxon>Eukaryota</taxon>
        <taxon>Viridiplantae</taxon>
        <taxon>Streptophyta</taxon>
        <taxon>Embryophyta</taxon>
        <taxon>Tracheophyta</taxon>
        <taxon>Spermatophyta</taxon>
        <taxon>Magnoliopsida</taxon>
        <taxon>Liliopsida</taxon>
        <taxon>Poales</taxon>
        <taxon>Poaceae</taxon>
        <taxon>BOP clade</taxon>
        <taxon>Oryzoideae</taxon>
        <taxon>Oryzeae</taxon>
        <taxon>Oryzinae</taxon>
        <taxon>Oryza</taxon>
        <taxon>Oryza meyeriana</taxon>
    </lineage>
</organism>
<dbReference type="Proteomes" id="UP000479710">
    <property type="component" value="Unassembled WGS sequence"/>
</dbReference>
<keyword evidence="4" id="KW-0732">Signal</keyword>
<name>A0A6G1BZ53_9ORYZ</name>
<keyword evidence="1" id="KW-0328">Glycosyltransferase</keyword>
<dbReference type="PANTHER" id="PTHR11183">
    <property type="entry name" value="GLYCOGENIN SUBFAMILY MEMBER"/>
    <property type="match status" value="1"/>
</dbReference>
<evidence type="ECO:0000313" key="6">
    <source>
        <dbReference type="Proteomes" id="UP000479710"/>
    </source>
</evidence>
<sequence>MTPTREKPLLLVLLLCAAVAVVCDHMVTRSRSRVCTPPLLHPVDAASTADADAEPPYYAGVGSWEMQWESIERTIAGGGRRAVGLLNFDSPEVARWRQLRGDDDVRAVRLPRADGSVTWKALYPEWIDEAAGASGCPTFPDPDMPDDLPRFDLVAVKLPCDRTNGSAGWSRDVARLHLQQSAAKLAVRASLCPTSSPCKHLVRRDGDVWLYRPDAGYLRERIRLPVGSCELAVAVPPHPGQHDERDTSRRREAYITVLHSGGAYVCGAIALAQSIRQSGSTRELVALLREYDRVVFVDADVLVLRSLDFLFAAPELSATGNSRTLFNSGVMVVEPSECTFRLLMSRVAEVDSYNGGDQGFLNEVFPWWHRLPRRVNALKYGMATKKASYSSSPEEEEEPHAVHYLGVKPWQCLREHDCNWDEPGVRRFASDEAHARWWAAHDRIEPRELATRFCALPAAQRAALERNRRRAARGNATDMNRARRGVYCRPNTLV</sequence>
<dbReference type="Pfam" id="PF01501">
    <property type="entry name" value="Glyco_transf_8"/>
    <property type="match status" value="1"/>
</dbReference>
<evidence type="ECO:0000313" key="5">
    <source>
        <dbReference type="EMBL" id="KAF0892663.1"/>
    </source>
</evidence>
<evidence type="ECO:0000256" key="1">
    <source>
        <dbReference type="ARBA" id="ARBA00022676"/>
    </source>
</evidence>
<dbReference type="InterPro" id="IPR002495">
    <property type="entry name" value="Glyco_trans_8"/>
</dbReference>
<comment type="caution">
    <text evidence="5">The sequence shown here is derived from an EMBL/GenBank/DDBJ whole genome shotgun (WGS) entry which is preliminary data.</text>
</comment>
<dbReference type="InterPro" id="IPR029044">
    <property type="entry name" value="Nucleotide-diphossugar_trans"/>
</dbReference>
<feature type="signal peptide" evidence="4">
    <location>
        <begin position="1"/>
        <end position="23"/>
    </location>
</feature>
<evidence type="ECO:0000256" key="2">
    <source>
        <dbReference type="ARBA" id="ARBA00023211"/>
    </source>
</evidence>
<evidence type="ECO:0000256" key="3">
    <source>
        <dbReference type="RuleBase" id="RU362027"/>
    </source>
</evidence>
<dbReference type="InterPro" id="IPR050587">
    <property type="entry name" value="GNT1/Glycosyltrans_8"/>
</dbReference>
<comment type="similarity">
    <text evidence="3">Belongs to the glycosyltransferase 8 family.</text>
</comment>
<gene>
    <name evidence="5" type="ORF">E2562_017641</name>
</gene>
<dbReference type="AlphaFoldDB" id="A0A6G1BZ53"/>
<feature type="chain" id="PRO_5026279243" description="Hexosyltransferase" evidence="4">
    <location>
        <begin position="24"/>
        <end position="494"/>
    </location>
</feature>
<keyword evidence="2" id="KW-0464">Manganese</keyword>
<dbReference type="EMBL" id="SPHZ02000011">
    <property type="protein sequence ID" value="KAF0892663.1"/>
    <property type="molecule type" value="Genomic_DNA"/>
</dbReference>
<dbReference type="EC" id="2.4.1.-" evidence="3"/>
<dbReference type="Gene3D" id="3.90.550.10">
    <property type="entry name" value="Spore Coat Polysaccharide Biosynthesis Protein SpsA, Chain A"/>
    <property type="match status" value="1"/>
</dbReference>
<keyword evidence="1" id="KW-0808">Transferase</keyword>
<accession>A0A6G1BZ53</accession>
<dbReference type="SUPFAM" id="SSF53448">
    <property type="entry name" value="Nucleotide-diphospho-sugar transferases"/>
    <property type="match status" value="1"/>
</dbReference>
<dbReference type="OrthoDB" id="2014201at2759"/>
<protein>
    <recommendedName>
        <fullName evidence="3">Hexosyltransferase</fullName>
        <ecNumber evidence="3">2.4.1.-</ecNumber>
    </recommendedName>
</protein>
<proteinExistence type="inferred from homology"/>
<evidence type="ECO:0000256" key="4">
    <source>
        <dbReference type="SAM" id="SignalP"/>
    </source>
</evidence>
<dbReference type="GO" id="GO:0016757">
    <property type="term" value="F:glycosyltransferase activity"/>
    <property type="evidence" value="ECO:0007669"/>
    <property type="project" value="UniProtKB-KW"/>
</dbReference>
<keyword evidence="6" id="KW-1185">Reference proteome</keyword>
<reference evidence="5 6" key="1">
    <citation type="submission" date="2019-11" db="EMBL/GenBank/DDBJ databases">
        <title>Whole genome sequence of Oryza granulata.</title>
        <authorList>
            <person name="Li W."/>
        </authorList>
    </citation>
    <scope>NUCLEOTIDE SEQUENCE [LARGE SCALE GENOMIC DNA]</scope>
    <source>
        <strain evidence="6">cv. Menghai</strain>
        <tissue evidence="5">Leaf</tissue>
    </source>
</reference>